<dbReference type="InterPro" id="IPR008962">
    <property type="entry name" value="PapD-like_sf"/>
</dbReference>
<dbReference type="WBParaSite" id="jg1454">
    <property type="protein sequence ID" value="jg1454"/>
    <property type="gene ID" value="jg1454"/>
</dbReference>
<organism evidence="1 2">
    <name type="scientific">Ditylenchus dipsaci</name>
    <dbReference type="NCBI Taxonomy" id="166011"/>
    <lineage>
        <taxon>Eukaryota</taxon>
        <taxon>Metazoa</taxon>
        <taxon>Ecdysozoa</taxon>
        <taxon>Nematoda</taxon>
        <taxon>Chromadorea</taxon>
        <taxon>Rhabditida</taxon>
        <taxon>Tylenchina</taxon>
        <taxon>Tylenchomorpha</taxon>
        <taxon>Sphaerularioidea</taxon>
        <taxon>Anguinidae</taxon>
        <taxon>Anguininae</taxon>
        <taxon>Ditylenchus</taxon>
    </lineage>
</organism>
<reference evidence="2" key="1">
    <citation type="submission" date="2022-11" db="UniProtKB">
        <authorList>
            <consortium name="WormBaseParasite"/>
        </authorList>
    </citation>
    <scope>IDENTIFICATION</scope>
</reference>
<name>A0A915D1F6_9BILA</name>
<evidence type="ECO:0000313" key="1">
    <source>
        <dbReference type="Proteomes" id="UP000887574"/>
    </source>
</evidence>
<dbReference type="SUPFAM" id="SSF49354">
    <property type="entry name" value="PapD-like"/>
    <property type="match status" value="1"/>
</dbReference>
<proteinExistence type="predicted"/>
<protein>
    <submittedName>
        <fullName evidence="2">Uncharacterized protein</fullName>
    </submittedName>
</protein>
<keyword evidence="1" id="KW-1185">Reference proteome</keyword>
<sequence length="95" mass="10517">MALAIDPAAIQVPAAVVSLRMLTNLVESRLAFKVTTTKNNDHYRLKPVLVSWSMAGPPKEDKLVIHFLELLQMSLMQPVVQEWYSSGITLPASAQ</sequence>
<dbReference type="Gene3D" id="2.60.40.10">
    <property type="entry name" value="Immunoglobulins"/>
    <property type="match status" value="1"/>
</dbReference>
<dbReference type="Proteomes" id="UP000887574">
    <property type="component" value="Unplaced"/>
</dbReference>
<dbReference type="AlphaFoldDB" id="A0A915D1F6"/>
<dbReference type="InterPro" id="IPR013783">
    <property type="entry name" value="Ig-like_fold"/>
</dbReference>
<evidence type="ECO:0000313" key="2">
    <source>
        <dbReference type="WBParaSite" id="jg1454"/>
    </source>
</evidence>
<accession>A0A915D1F6</accession>